<evidence type="ECO:0000313" key="2">
    <source>
        <dbReference type="Proteomes" id="UP000596742"/>
    </source>
</evidence>
<evidence type="ECO:0000313" key="1">
    <source>
        <dbReference type="EMBL" id="VDI64210.1"/>
    </source>
</evidence>
<dbReference type="PANTHER" id="PTHR47510">
    <property type="entry name" value="REVERSE TRANSCRIPTASE DOMAIN-CONTAINING PROTEIN"/>
    <property type="match status" value="1"/>
</dbReference>
<name>A0A8B6GIF5_MYTGA</name>
<keyword evidence="2" id="KW-1185">Reference proteome</keyword>
<comment type="caution">
    <text evidence="1">The sequence shown here is derived from an EMBL/GenBank/DDBJ whole genome shotgun (WGS) entry which is preliminary data.</text>
</comment>
<dbReference type="Proteomes" id="UP000596742">
    <property type="component" value="Unassembled WGS sequence"/>
</dbReference>
<dbReference type="OrthoDB" id="5987769at2759"/>
<dbReference type="PANTHER" id="PTHR47510:SF3">
    <property type="entry name" value="ENDO_EXONUCLEASE_PHOSPHATASE DOMAIN-CONTAINING PROTEIN"/>
    <property type="match status" value="1"/>
</dbReference>
<proteinExistence type="predicted"/>
<protein>
    <submittedName>
        <fullName evidence="1">Uncharacterized protein</fullName>
    </submittedName>
</protein>
<dbReference type="AlphaFoldDB" id="A0A8B6GIF5"/>
<organism evidence="1 2">
    <name type="scientific">Mytilus galloprovincialis</name>
    <name type="common">Mediterranean mussel</name>
    <dbReference type="NCBI Taxonomy" id="29158"/>
    <lineage>
        <taxon>Eukaryota</taxon>
        <taxon>Metazoa</taxon>
        <taxon>Spiralia</taxon>
        <taxon>Lophotrochozoa</taxon>
        <taxon>Mollusca</taxon>
        <taxon>Bivalvia</taxon>
        <taxon>Autobranchia</taxon>
        <taxon>Pteriomorphia</taxon>
        <taxon>Mytilida</taxon>
        <taxon>Mytiloidea</taxon>
        <taxon>Mytilidae</taxon>
        <taxon>Mytilinae</taxon>
        <taxon>Mytilus</taxon>
    </lineage>
</organism>
<gene>
    <name evidence="1" type="ORF">MGAL_10B018251</name>
</gene>
<feature type="non-terminal residue" evidence="1">
    <location>
        <position position="1"/>
    </location>
</feature>
<accession>A0A8B6GIF5</accession>
<dbReference type="EMBL" id="UYJE01008482">
    <property type="protein sequence ID" value="VDI64210.1"/>
    <property type="molecule type" value="Genomic_DNA"/>
</dbReference>
<sequence>SERPLYDITATLLRLTNPSNIIDVTVPSNALSGHYHISCTVNRFTKLIKDKSGSHLEIQYRNFKTFNEELFFLHEIRDSNEAINMWYYLIINILDKHAPVVTKRIKNKYQPEWYTNEICKSAHQRDYYHKKKDMDNYKKYRNLTNKLIRSSKSNYFMEAINHDKNCKSIWRHLKDLNSTTGHDIDMITYEDKNLTDKIDIVNGLLNDHFSSVGETLIPHPHSNFESEKINNYVKSKINDNRLFSLYTVTNADVFKYLTNLDINKSTGTDEVGPRISKVSKSINEILSLVS</sequence>
<reference evidence="1" key="1">
    <citation type="submission" date="2018-11" db="EMBL/GenBank/DDBJ databases">
        <authorList>
            <person name="Alioto T."/>
            <person name="Alioto T."/>
        </authorList>
    </citation>
    <scope>NUCLEOTIDE SEQUENCE</scope>
</reference>